<evidence type="ECO:0000313" key="2">
    <source>
        <dbReference type="Proteomes" id="UP000595437"/>
    </source>
</evidence>
<name>A0A7T8JWW0_CALRO</name>
<organism evidence="1 2">
    <name type="scientific">Caligus rogercresseyi</name>
    <name type="common">Sea louse</name>
    <dbReference type="NCBI Taxonomy" id="217165"/>
    <lineage>
        <taxon>Eukaryota</taxon>
        <taxon>Metazoa</taxon>
        <taxon>Ecdysozoa</taxon>
        <taxon>Arthropoda</taxon>
        <taxon>Crustacea</taxon>
        <taxon>Multicrustacea</taxon>
        <taxon>Hexanauplia</taxon>
        <taxon>Copepoda</taxon>
        <taxon>Siphonostomatoida</taxon>
        <taxon>Caligidae</taxon>
        <taxon>Caligus</taxon>
    </lineage>
</organism>
<dbReference type="Proteomes" id="UP000595437">
    <property type="component" value="Chromosome 13"/>
</dbReference>
<reference evidence="2" key="1">
    <citation type="submission" date="2021-01" db="EMBL/GenBank/DDBJ databases">
        <title>Caligus Genome Assembly.</title>
        <authorList>
            <person name="Gallardo-Escarate C."/>
        </authorList>
    </citation>
    <scope>NUCLEOTIDE SEQUENCE [LARGE SCALE GENOMIC DNA]</scope>
</reference>
<accession>A0A7T8JWW0</accession>
<feature type="non-terminal residue" evidence="1">
    <location>
        <position position="1"/>
    </location>
</feature>
<protein>
    <submittedName>
        <fullName evidence="1">Uncharacterized protein</fullName>
    </submittedName>
</protein>
<sequence length="79" mass="9187">YGGCLLDEEYASVVSKLRVRMKEMESSFSRFSKELEKETSLSKEDPHASVQKKLWVNFLNNPKLMEININALYNKIKTT</sequence>
<proteinExistence type="predicted"/>
<dbReference type="OrthoDB" id="2159690at2759"/>
<keyword evidence="2" id="KW-1185">Reference proteome</keyword>
<evidence type="ECO:0000313" key="1">
    <source>
        <dbReference type="EMBL" id="QQP38187.1"/>
    </source>
</evidence>
<dbReference type="EMBL" id="CP045902">
    <property type="protein sequence ID" value="QQP38187.1"/>
    <property type="molecule type" value="Genomic_DNA"/>
</dbReference>
<dbReference type="AlphaFoldDB" id="A0A7T8JWW0"/>
<gene>
    <name evidence="1" type="ORF">FKW44_018694</name>
</gene>